<evidence type="ECO:0000256" key="10">
    <source>
        <dbReference type="ARBA" id="ARBA00023065"/>
    </source>
</evidence>
<evidence type="ECO:0000313" key="19">
    <source>
        <dbReference type="RefSeq" id="XP_022243513.1"/>
    </source>
</evidence>
<organism evidence="18 19">
    <name type="scientific">Limulus polyphemus</name>
    <name type="common">Atlantic horseshoe crab</name>
    <dbReference type="NCBI Taxonomy" id="6850"/>
    <lineage>
        <taxon>Eukaryota</taxon>
        <taxon>Metazoa</taxon>
        <taxon>Ecdysozoa</taxon>
        <taxon>Arthropoda</taxon>
        <taxon>Chelicerata</taxon>
        <taxon>Merostomata</taxon>
        <taxon>Xiphosura</taxon>
        <taxon>Limulidae</taxon>
        <taxon>Limulus</taxon>
    </lineage>
</organism>
<reference evidence="19" key="1">
    <citation type="submission" date="2025-08" db="UniProtKB">
        <authorList>
            <consortium name="RefSeq"/>
        </authorList>
    </citation>
    <scope>IDENTIFICATION</scope>
    <source>
        <tissue evidence="19">Muscle</tissue>
    </source>
</reference>
<keyword evidence="4" id="KW-0633">Potassium transport</keyword>
<evidence type="ECO:0000256" key="9">
    <source>
        <dbReference type="ARBA" id="ARBA00023053"/>
    </source>
</evidence>
<feature type="transmembrane region" description="Helical" evidence="15">
    <location>
        <begin position="363"/>
        <end position="384"/>
    </location>
</feature>
<evidence type="ECO:0000256" key="5">
    <source>
        <dbReference type="ARBA" id="ARBA00022692"/>
    </source>
</evidence>
<dbReference type="PANTHER" id="PTHR11827:SF103">
    <property type="entry name" value="SODIUM CHLORIDE COTRANSPORTER 69, ISOFORM E"/>
    <property type="match status" value="1"/>
</dbReference>
<keyword evidence="3" id="KW-0813">Transport</keyword>
<evidence type="ECO:0000256" key="6">
    <source>
        <dbReference type="ARBA" id="ARBA00022847"/>
    </source>
</evidence>
<feature type="transmembrane region" description="Helical" evidence="15">
    <location>
        <begin position="311"/>
        <end position="335"/>
    </location>
</feature>
<dbReference type="InterPro" id="IPR018491">
    <property type="entry name" value="SLC12_C"/>
</dbReference>
<evidence type="ECO:0000313" key="18">
    <source>
        <dbReference type="Proteomes" id="UP000694941"/>
    </source>
</evidence>
<proteinExistence type="inferred from homology"/>
<dbReference type="InterPro" id="IPR004842">
    <property type="entry name" value="SLC12A_fam"/>
</dbReference>
<feature type="transmembrane region" description="Helical" evidence="15">
    <location>
        <begin position="160"/>
        <end position="182"/>
    </location>
</feature>
<sequence length="706" mass="78144">MSYKFGWIRGVFIRCLLNIWGVMLFLRMGWMTAQAGIGLSIVIVVVATIVTGLTTMSMSAICTNGEVKGGGSFFLISRTLGPAFGGSIGIIFSFANCVAVAMHIVGAAETVRDLLKMNNVGIVEHPSGTNDVRIVGIILLFLMTSITSVGMAFENKAQIFLLIILLTALMDYYVGACLNPTMEQMAKGFVGWNLTVGAENFGPDFRGVDFFTVFAVFFPSVTGILAGANISGDLRDPCDAIPKGTFLSIITTSISYVLVIIWIGFTAVRDATGNVADVLNENFTNCPDRTCQYGMHNYIQIMGMSSGFEPLIYAGIFAATLSSALAALISAPRIFQAVCKDRLFPYIHFFEKGYGETNDPRRAAVLTVIISIMFTVIGELNVIAPIISNFFMANYCLLNYSCFHVSYIKSPGFRPGFKFFNKWLSLLGALLCLAVMFIMNWITALITFIVVLGLYLYLLRNKPDVNWGTSTEAACYKSALEATLKLNRTEDHVKNYRPAILVLTGNPSSRPPLVDFAYSITKKTGLMVCGHVIHVRLTMLVPYLLTTRSQWRSYDLRVFSVVHQENELDRAQLSLTALLKKFRIDTSAVTVLYGAGEPPKLESQLQFQNLISKWLVDDDSTKNPLVITQTHLALNAKKTNKHLSLREKMYHYSKDATLIVMTLPMPVKNVCPAPLYMAWLEILTQDMPPFLLIRGNQTSVLTFYSS</sequence>
<dbReference type="Pfam" id="PF00324">
    <property type="entry name" value="AA_permease"/>
    <property type="match status" value="1"/>
</dbReference>
<evidence type="ECO:0000256" key="4">
    <source>
        <dbReference type="ARBA" id="ARBA00022538"/>
    </source>
</evidence>
<accession>A0ABM1SIQ8</accession>
<evidence type="ECO:0000256" key="12">
    <source>
        <dbReference type="ARBA" id="ARBA00023180"/>
    </source>
</evidence>
<keyword evidence="14" id="KW-0868">Chloride</keyword>
<feature type="transmembrane region" description="Helical" evidence="15">
    <location>
        <begin position="210"/>
        <end position="232"/>
    </location>
</feature>
<keyword evidence="10" id="KW-0406">Ion transport</keyword>
<gene>
    <name evidence="19" type="primary">LOC106460688</name>
</gene>
<dbReference type="InterPro" id="IPR002443">
    <property type="entry name" value="SLC12A1/SLC12A2"/>
</dbReference>
<name>A0ABM1SIQ8_LIMPO</name>
<keyword evidence="8 15" id="KW-1133">Transmembrane helix</keyword>
<dbReference type="Proteomes" id="UP000694941">
    <property type="component" value="Unplaced"/>
</dbReference>
<evidence type="ECO:0000256" key="7">
    <source>
        <dbReference type="ARBA" id="ARBA00022958"/>
    </source>
</evidence>
<feature type="domain" description="Amino acid permease/ SLC12A" evidence="16">
    <location>
        <begin position="10"/>
        <end position="501"/>
    </location>
</feature>
<dbReference type="PANTHER" id="PTHR11827">
    <property type="entry name" value="SOLUTE CARRIER FAMILY 12, CATION COTRANSPORTERS"/>
    <property type="match status" value="1"/>
</dbReference>
<comment type="subcellular location">
    <subcellularLocation>
        <location evidence="1">Membrane</location>
        <topology evidence="1">Multi-pass membrane protein</topology>
    </subcellularLocation>
</comment>
<keyword evidence="9" id="KW-0915">Sodium</keyword>
<keyword evidence="11 15" id="KW-0472">Membrane</keyword>
<dbReference type="Gene3D" id="1.20.1740.10">
    <property type="entry name" value="Amino acid/polyamine transporter I"/>
    <property type="match status" value="1"/>
</dbReference>
<evidence type="ECO:0000256" key="15">
    <source>
        <dbReference type="SAM" id="Phobius"/>
    </source>
</evidence>
<evidence type="ECO:0000259" key="16">
    <source>
        <dbReference type="Pfam" id="PF00324"/>
    </source>
</evidence>
<evidence type="ECO:0000256" key="8">
    <source>
        <dbReference type="ARBA" id="ARBA00022989"/>
    </source>
</evidence>
<feature type="transmembrane region" description="Helical" evidence="15">
    <location>
        <begin position="36"/>
        <end position="62"/>
    </location>
</feature>
<feature type="transmembrane region" description="Helical" evidence="15">
    <location>
        <begin position="134"/>
        <end position="153"/>
    </location>
</feature>
<keyword evidence="12" id="KW-0325">Glycoprotein</keyword>
<dbReference type="Pfam" id="PF03522">
    <property type="entry name" value="SLC12"/>
    <property type="match status" value="1"/>
</dbReference>
<dbReference type="InterPro" id="IPR004841">
    <property type="entry name" value="AA-permease/SLC12A_dom"/>
</dbReference>
<comment type="similarity">
    <text evidence="2">Belongs to the SLC12A transporter family.</text>
</comment>
<keyword evidence="6" id="KW-0769">Symport</keyword>
<feature type="transmembrane region" description="Helical" evidence="15">
    <location>
        <begin position="12"/>
        <end position="30"/>
    </location>
</feature>
<feature type="transmembrane region" description="Helical" evidence="15">
    <location>
        <begin position="244"/>
        <end position="265"/>
    </location>
</feature>
<evidence type="ECO:0000256" key="3">
    <source>
        <dbReference type="ARBA" id="ARBA00022448"/>
    </source>
</evidence>
<feature type="domain" description="SLC12A transporter C-terminal" evidence="17">
    <location>
        <begin position="537"/>
        <end position="705"/>
    </location>
</feature>
<evidence type="ECO:0000256" key="2">
    <source>
        <dbReference type="ARBA" id="ARBA00010593"/>
    </source>
</evidence>
<evidence type="ECO:0000256" key="11">
    <source>
        <dbReference type="ARBA" id="ARBA00023136"/>
    </source>
</evidence>
<evidence type="ECO:0000256" key="1">
    <source>
        <dbReference type="ARBA" id="ARBA00004141"/>
    </source>
</evidence>
<keyword evidence="13" id="KW-0739">Sodium transport</keyword>
<feature type="transmembrane region" description="Helical" evidence="15">
    <location>
        <begin position="83"/>
        <end position="105"/>
    </location>
</feature>
<keyword evidence="5 15" id="KW-0812">Transmembrane</keyword>
<keyword evidence="18" id="KW-1185">Reference proteome</keyword>
<keyword evidence="7" id="KW-0630">Potassium</keyword>
<dbReference type="GeneID" id="106460688"/>
<evidence type="ECO:0000259" key="17">
    <source>
        <dbReference type="Pfam" id="PF03522"/>
    </source>
</evidence>
<protein>
    <submittedName>
        <fullName evidence="19">Solute carrier family 12 member 2-like</fullName>
    </submittedName>
</protein>
<dbReference type="RefSeq" id="XP_022243513.1">
    <property type="nucleotide sequence ID" value="XM_022387805.1"/>
</dbReference>
<evidence type="ECO:0000256" key="13">
    <source>
        <dbReference type="ARBA" id="ARBA00023201"/>
    </source>
</evidence>
<dbReference type="PRINTS" id="PR01207">
    <property type="entry name" value="NAKCLTRNSPRT"/>
</dbReference>
<evidence type="ECO:0000256" key="14">
    <source>
        <dbReference type="ARBA" id="ARBA00023214"/>
    </source>
</evidence>
<feature type="transmembrane region" description="Helical" evidence="15">
    <location>
        <begin position="429"/>
        <end position="458"/>
    </location>
</feature>